<evidence type="ECO:0000256" key="1">
    <source>
        <dbReference type="ARBA" id="ARBA00007734"/>
    </source>
</evidence>
<comment type="similarity">
    <text evidence="1">Belongs to the transglycosylase Slt family.</text>
</comment>
<dbReference type="InterPro" id="IPR036779">
    <property type="entry name" value="LysM_dom_sf"/>
</dbReference>
<dbReference type="Proteomes" id="UP000679220">
    <property type="component" value="Unassembled WGS sequence"/>
</dbReference>
<dbReference type="EMBL" id="JAGTAR010000002">
    <property type="protein sequence ID" value="MBR8534333.1"/>
    <property type="molecule type" value="Genomic_DNA"/>
</dbReference>
<dbReference type="CDD" id="cd00118">
    <property type="entry name" value="LysM"/>
    <property type="match status" value="1"/>
</dbReference>
<dbReference type="AlphaFoldDB" id="A0A941EZC0"/>
<comment type="caution">
    <text evidence="3">The sequence shown here is derived from an EMBL/GenBank/DDBJ whole genome shotgun (WGS) entry which is preliminary data.</text>
</comment>
<dbReference type="Gene3D" id="1.10.530.10">
    <property type="match status" value="1"/>
</dbReference>
<reference evidence="3" key="2">
    <citation type="submission" date="2021-04" db="EMBL/GenBank/DDBJ databases">
        <authorList>
            <person name="Zhang T."/>
            <person name="Zhang Y."/>
            <person name="Lu D."/>
            <person name="Zuo D."/>
            <person name="Du Z."/>
        </authorList>
    </citation>
    <scope>NUCLEOTIDE SEQUENCE</scope>
    <source>
        <strain evidence="3">JR1</strain>
    </source>
</reference>
<dbReference type="SUPFAM" id="SSF54106">
    <property type="entry name" value="LysM domain"/>
    <property type="match status" value="1"/>
</dbReference>
<dbReference type="PROSITE" id="PS00922">
    <property type="entry name" value="TRANSGLYCOSYLASE"/>
    <property type="match status" value="1"/>
</dbReference>
<gene>
    <name evidence="3" type="ORF">KDU71_02090</name>
</gene>
<dbReference type="GO" id="GO:0008933">
    <property type="term" value="F:peptidoglycan lytic transglycosylase activity"/>
    <property type="evidence" value="ECO:0007669"/>
    <property type="project" value="InterPro"/>
</dbReference>
<dbReference type="PANTHER" id="PTHR37423">
    <property type="entry name" value="SOLUBLE LYTIC MUREIN TRANSGLYCOSYLASE-RELATED"/>
    <property type="match status" value="1"/>
</dbReference>
<evidence type="ECO:0000259" key="2">
    <source>
        <dbReference type="PROSITE" id="PS51782"/>
    </source>
</evidence>
<evidence type="ECO:0000313" key="4">
    <source>
        <dbReference type="Proteomes" id="UP000679220"/>
    </source>
</evidence>
<reference evidence="3" key="1">
    <citation type="journal article" date="2018" name="Int. J. Syst. Evol. Microbiol.">
        <title>Carboxylicivirga sediminis sp. nov., isolated from coastal sediment.</title>
        <authorList>
            <person name="Wang F.Q."/>
            <person name="Ren L.H."/>
            <person name="Zou R.J."/>
            <person name="Sun Y.Z."/>
            <person name="Liu X.J."/>
            <person name="Jiang F."/>
            <person name="Liu L.J."/>
        </authorList>
    </citation>
    <scope>NUCLEOTIDE SEQUENCE</scope>
    <source>
        <strain evidence="3">JR1</strain>
    </source>
</reference>
<dbReference type="Pfam" id="PF01476">
    <property type="entry name" value="LysM"/>
    <property type="match status" value="1"/>
</dbReference>
<evidence type="ECO:0000313" key="3">
    <source>
        <dbReference type="EMBL" id="MBR8534333.1"/>
    </source>
</evidence>
<organism evidence="3 4">
    <name type="scientific">Carboxylicivirga sediminis</name>
    <dbReference type="NCBI Taxonomy" id="2006564"/>
    <lineage>
        <taxon>Bacteria</taxon>
        <taxon>Pseudomonadati</taxon>
        <taxon>Bacteroidota</taxon>
        <taxon>Bacteroidia</taxon>
        <taxon>Marinilabiliales</taxon>
        <taxon>Marinilabiliaceae</taxon>
        <taxon>Carboxylicivirga</taxon>
    </lineage>
</organism>
<keyword evidence="4" id="KW-1185">Reference proteome</keyword>
<accession>A0A941EZC0</accession>
<dbReference type="PROSITE" id="PS51782">
    <property type="entry name" value="LYSM"/>
    <property type="match status" value="1"/>
</dbReference>
<sequence length="412" mass="47424">MLRLLLILSIILPGVNVFARYVGTHDYPHYPAWMYENRLKELDKSTVVKLDYNTKVQAYIDVYTVKRREHLSNIIGRSEYYFPLFEEYLAKYNLPLELKYLAIVESALEPTAKSSSGAMGLWQFLYHASRMFDLKVDNYVDERCDPVKSTEAACRYLKYLYHNLNDWQLALAAYNGGIGVVQKAIERSGGKTNFWELQPYLPKAVQSYVPAFIAVNYVMNNYQRHDVVATPAPLKFDEVDTVYIHKSLTFEQIKEASQTSMEIIEWLNPSYTQKYIPVNNSAVPVFLPKSGVLKFVRAEKALRNAEAPVSEALPVGDKTGRRLAVHVVSKGEFFHKIAIDNECRISDIIYWNNLPNRKLYVNQRLWVWRPVKQEEYFFVADEKLSAKPLLRVDNGYVVDNASLSSRINGSGT</sequence>
<dbReference type="PANTHER" id="PTHR37423:SF2">
    <property type="entry name" value="MEMBRANE-BOUND LYTIC MUREIN TRANSGLYCOSYLASE C"/>
    <property type="match status" value="1"/>
</dbReference>
<dbReference type="CDD" id="cd16894">
    <property type="entry name" value="MltD-like"/>
    <property type="match status" value="1"/>
</dbReference>
<dbReference type="GO" id="GO:0000270">
    <property type="term" value="P:peptidoglycan metabolic process"/>
    <property type="evidence" value="ECO:0007669"/>
    <property type="project" value="InterPro"/>
</dbReference>
<proteinExistence type="inferred from homology"/>
<dbReference type="InterPro" id="IPR023346">
    <property type="entry name" value="Lysozyme-like_dom_sf"/>
</dbReference>
<dbReference type="RefSeq" id="WP_212188240.1">
    <property type="nucleotide sequence ID" value="NZ_JAGTAR010000002.1"/>
</dbReference>
<dbReference type="GO" id="GO:0016020">
    <property type="term" value="C:membrane"/>
    <property type="evidence" value="ECO:0007669"/>
    <property type="project" value="InterPro"/>
</dbReference>
<dbReference type="Gene3D" id="3.10.350.10">
    <property type="entry name" value="LysM domain"/>
    <property type="match status" value="1"/>
</dbReference>
<feature type="domain" description="LysM" evidence="2">
    <location>
        <begin position="324"/>
        <end position="367"/>
    </location>
</feature>
<dbReference type="Pfam" id="PF01464">
    <property type="entry name" value="SLT"/>
    <property type="match status" value="1"/>
</dbReference>
<dbReference type="SUPFAM" id="SSF53955">
    <property type="entry name" value="Lysozyme-like"/>
    <property type="match status" value="1"/>
</dbReference>
<dbReference type="InterPro" id="IPR008258">
    <property type="entry name" value="Transglycosylase_SLT_dom_1"/>
</dbReference>
<dbReference type="SMART" id="SM00257">
    <property type="entry name" value="LysM"/>
    <property type="match status" value="1"/>
</dbReference>
<dbReference type="InterPro" id="IPR018392">
    <property type="entry name" value="LysM"/>
</dbReference>
<name>A0A941EZC0_9BACT</name>
<protein>
    <submittedName>
        <fullName evidence="3">Transglycosylase SLT domain-containing protein</fullName>
    </submittedName>
</protein>
<dbReference type="InterPro" id="IPR000189">
    <property type="entry name" value="Transglyc_AS"/>
</dbReference>